<evidence type="ECO:0000256" key="7">
    <source>
        <dbReference type="SAM" id="MobiDB-lite"/>
    </source>
</evidence>
<dbReference type="InterPro" id="IPR006189">
    <property type="entry name" value="CHASE_dom"/>
</dbReference>
<dbReference type="PROSITE" id="PS00108">
    <property type="entry name" value="PROTEIN_KINASE_ST"/>
    <property type="match status" value="1"/>
</dbReference>
<feature type="domain" description="Protein kinase" evidence="9">
    <location>
        <begin position="427"/>
        <end position="746"/>
    </location>
</feature>
<dbReference type="Proteomes" id="UP000232323">
    <property type="component" value="Unassembled WGS sequence"/>
</dbReference>
<dbReference type="OrthoDB" id="540454at2759"/>
<evidence type="ECO:0000259" key="10">
    <source>
        <dbReference type="PROSITE" id="PS50839"/>
    </source>
</evidence>
<feature type="transmembrane region" description="Helical" evidence="8">
    <location>
        <begin position="21"/>
        <end position="40"/>
    </location>
</feature>
<evidence type="ECO:0000313" key="11">
    <source>
        <dbReference type="EMBL" id="GAX74177.1"/>
    </source>
</evidence>
<keyword evidence="8" id="KW-1133">Transmembrane helix</keyword>
<dbReference type="PROSITE" id="PS00107">
    <property type="entry name" value="PROTEIN_KINASE_ATP"/>
    <property type="match status" value="1"/>
</dbReference>
<dbReference type="Pfam" id="PF07714">
    <property type="entry name" value="PK_Tyr_Ser-Thr"/>
    <property type="match status" value="2"/>
</dbReference>
<dbReference type="PRINTS" id="PR00109">
    <property type="entry name" value="TYRKINASE"/>
</dbReference>
<keyword evidence="4" id="KW-0418">Kinase</keyword>
<feature type="region of interest" description="Disordered" evidence="7">
    <location>
        <begin position="750"/>
        <end position="775"/>
    </location>
</feature>
<feature type="binding site" evidence="6">
    <location>
        <position position="454"/>
    </location>
    <ligand>
        <name>ATP</name>
        <dbReference type="ChEBI" id="CHEBI:30616"/>
    </ligand>
</feature>
<evidence type="ECO:0000313" key="12">
    <source>
        <dbReference type="Proteomes" id="UP000232323"/>
    </source>
</evidence>
<dbReference type="Gene3D" id="3.30.200.20">
    <property type="entry name" value="Phosphorylase Kinase, domain 1"/>
    <property type="match status" value="1"/>
</dbReference>
<keyword evidence="3 6" id="KW-0547">Nucleotide-binding</keyword>
<evidence type="ECO:0000256" key="1">
    <source>
        <dbReference type="ARBA" id="ARBA00022527"/>
    </source>
</evidence>
<dbReference type="GO" id="GO:0004674">
    <property type="term" value="F:protein serine/threonine kinase activity"/>
    <property type="evidence" value="ECO:0007669"/>
    <property type="project" value="UniProtKB-KW"/>
</dbReference>
<dbReference type="PANTHER" id="PTHR44329:SF214">
    <property type="entry name" value="PROTEIN KINASE DOMAIN-CONTAINING PROTEIN"/>
    <property type="match status" value="1"/>
</dbReference>
<keyword evidence="5 6" id="KW-0067">ATP-binding</keyword>
<dbReference type="PROSITE" id="PS50011">
    <property type="entry name" value="PROTEIN_KINASE_DOM"/>
    <property type="match status" value="1"/>
</dbReference>
<accession>A0A250WTM1</accession>
<evidence type="ECO:0000256" key="8">
    <source>
        <dbReference type="SAM" id="Phobius"/>
    </source>
</evidence>
<proteinExistence type="predicted"/>
<dbReference type="Gene3D" id="1.10.510.10">
    <property type="entry name" value="Transferase(Phosphotransferase) domain 1"/>
    <property type="match status" value="1"/>
</dbReference>
<feature type="transmembrane region" description="Helical" evidence="8">
    <location>
        <begin position="295"/>
        <end position="319"/>
    </location>
</feature>
<organism evidence="11 12">
    <name type="scientific">Chlamydomonas eustigma</name>
    <dbReference type="NCBI Taxonomy" id="1157962"/>
    <lineage>
        <taxon>Eukaryota</taxon>
        <taxon>Viridiplantae</taxon>
        <taxon>Chlorophyta</taxon>
        <taxon>core chlorophytes</taxon>
        <taxon>Chlorophyceae</taxon>
        <taxon>CS clade</taxon>
        <taxon>Chlamydomonadales</taxon>
        <taxon>Chlamydomonadaceae</taxon>
        <taxon>Chlamydomonas</taxon>
    </lineage>
</organism>
<evidence type="ECO:0000256" key="2">
    <source>
        <dbReference type="ARBA" id="ARBA00022679"/>
    </source>
</evidence>
<dbReference type="PROSITE" id="PS50839">
    <property type="entry name" value="CHASE"/>
    <property type="match status" value="1"/>
</dbReference>
<dbReference type="EMBL" id="BEGY01000006">
    <property type="protein sequence ID" value="GAX74177.1"/>
    <property type="molecule type" value="Genomic_DNA"/>
</dbReference>
<dbReference type="SMART" id="SM00220">
    <property type="entry name" value="S_TKc"/>
    <property type="match status" value="1"/>
</dbReference>
<dbReference type="PANTHER" id="PTHR44329">
    <property type="entry name" value="SERINE/THREONINE-PROTEIN KINASE TNNI3K-RELATED"/>
    <property type="match status" value="1"/>
</dbReference>
<evidence type="ECO:0000256" key="6">
    <source>
        <dbReference type="PROSITE-ProRule" id="PRU10141"/>
    </source>
</evidence>
<name>A0A250WTM1_9CHLO</name>
<feature type="compositionally biased region" description="Basic and acidic residues" evidence="7">
    <location>
        <begin position="761"/>
        <end position="774"/>
    </location>
</feature>
<dbReference type="SUPFAM" id="SSF56112">
    <property type="entry name" value="Protein kinase-like (PK-like)"/>
    <property type="match status" value="1"/>
</dbReference>
<keyword evidence="8" id="KW-0472">Membrane</keyword>
<reference evidence="11 12" key="1">
    <citation type="submission" date="2017-08" db="EMBL/GenBank/DDBJ databases">
        <title>Acidophilic green algal genome provides insights into adaptation to an acidic environment.</title>
        <authorList>
            <person name="Hirooka S."/>
            <person name="Hirose Y."/>
            <person name="Kanesaki Y."/>
            <person name="Higuchi S."/>
            <person name="Fujiwara T."/>
            <person name="Onuma R."/>
            <person name="Era A."/>
            <person name="Ohbayashi R."/>
            <person name="Uzuka A."/>
            <person name="Nozaki H."/>
            <person name="Yoshikawa H."/>
            <person name="Miyagishima S.Y."/>
        </authorList>
    </citation>
    <scope>NUCLEOTIDE SEQUENCE [LARGE SCALE GENOMIC DNA]</scope>
    <source>
        <strain evidence="11 12">NIES-2499</strain>
    </source>
</reference>
<dbReference type="InterPro" id="IPR011009">
    <property type="entry name" value="Kinase-like_dom_sf"/>
</dbReference>
<evidence type="ECO:0000256" key="3">
    <source>
        <dbReference type="ARBA" id="ARBA00022741"/>
    </source>
</evidence>
<comment type="caution">
    <text evidence="11">The sequence shown here is derived from an EMBL/GenBank/DDBJ whole genome shotgun (WGS) entry which is preliminary data.</text>
</comment>
<dbReference type="InterPro" id="IPR000719">
    <property type="entry name" value="Prot_kinase_dom"/>
</dbReference>
<sequence length="875" mass="94658">MTSNTFQVVGTIVRKHPFSTLGVPLAVLVILTGLGVYGALAGAASVSTSNQDTAYSVAVDESLSFTLYVERAFAPLVTLNSFIQQTPYVPDLLPQFSSIATGLLDQLPPNTFASLQFSPFGHIMGETPNRNQTGIDIFGSASLRSGAITTLVTGQTLLSGPLPLVFDISLFGAPTRMPIFVSNVSANETFGTNWTLPTNITLEQAYNKATRTKFWGFVTAIILFNDVQDGTDPTLAVKLTQKGYLYRLSSQTELIGSSNPQPPQYGCVSFSFNMTNQIWTLSLYPEGGWCPTWKWPVVAAVVIISFIIALLVFIMNVSLKHQSWLLSEMVRTNKELAQTTRDLHQEQGRMAAKNKELAGITCDLQAEKARMDALLVRQYNLIQCFSSTKTSNDNPLTADSTAVDRIESMRKQLNSENVRSLAETEQIQTLEVLGWGSFGKVYKGLWRGTEVAVKTMMLAADLSGAEKREKMAVMEAAISSSLSHPNIVSTYTYSIKPVRDTTSAGPQLDPSLIVLTGGSTVDGNTLAGTNGVTKRGDNGNAGLVHSYEVRLVLEYCDLGSLKEAVDQGAFMSSSNLNYCAILDTALDISKAMCHLHAMNVLHSDLKARNVMLKSSGEGRGFTAKVADFGLSVKMNNADTHMSNMYQGTMTHMAPELLMEGRISKAADVYAFGVTMWELFTGGNPFQGTPKALLGHMITKENRRPAFTRATPEEYRQLAERCWLPDYSLRPSFDEIFIALKRMRAAVKGQTARVHVQPPTPKHPEDSGGSDDHGNSWKFDAGASGVAKCLPRGTGKGAKSTVVALCGSVLEVVEEVPENTEGDSSRLGSVSIQVDGDDVGIPVPGSALLQKQSEDVLCSAGVQNTALLSTPVKEVL</sequence>
<dbReference type="InterPro" id="IPR051681">
    <property type="entry name" value="Ser/Thr_Kinases-Pseudokinases"/>
</dbReference>
<dbReference type="InterPro" id="IPR008271">
    <property type="entry name" value="Ser/Thr_kinase_AS"/>
</dbReference>
<keyword evidence="2" id="KW-0808">Transferase</keyword>
<keyword evidence="12" id="KW-1185">Reference proteome</keyword>
<dbReference type="STRING" id="1157962.A0A250WTM1"/>
<evidence type="ECO:0000256" key="4">
    <source>
        <dbReference type="ARBA" id="ARBA00022777"/>
    </source>
</evidence>
<dbReference type="InterPro" id="IPR001245">
    <property type="entry name" value="Ser-Thr/Tyr_kinase_cat_dom"/>
</dbReference>
<protein>
    <recommendedName>
        <fullName evidence="13">Protein kinase domain-containing protein</fullName>
    </recommendedName>
</protein>
<evidence type="ECO:0000259" key="9">
    <source>
        <dbReference type="PROSITE" id="PS50011"/>
    </source>
</evidence>
<gene>
    <name evidence="11" type="ORF">CEUSTIGMA_g1626.t1</name>
</gene>
<keyword evidence="1" id="KW-0723">Serine/threonine-protein kinase</keyword>
<dbReference type="InterPro" id="IPR017441">
    <property type="entry name" value="Protein_kinase_ATP_BS"/>
</dbReference>
<evidence type="ECO:0000256" key="5">
    <source>
        <dbReference type="ARBA" id="ARBA00022840"/>
    </source>
</evidence>
<evidence type="ECO:0008006" key="13">
    <source>
        <dbReference type="Google" id="ProtNLM"/>
    </source>
</evidence>
<dbReference type="GO" id="GO:0005524">
    <property type="term" value="F:ATP binding"/>
    <property type="evidence" value="ECO:0007669"/>
    <property type="project" value="UniProtKB-UniRule"/>
</dbReference>
<dbReference type="AlphaFoldDB" id="A0A250WTM1"/>
<feature type="domain" description="CHASE" evidence="10">
    <location>
        <begin position="119"/>
        <end position="222"/>
    </location>
</feature>
<keyword evidence="8" id="KW-0812">Transmembrane</keyword>